<sequence length="332" mass="38014">MPLHIGNFYFSRQLGPLGNLRNTSQLPLRESDVFVFKKRALRKGRGNRSRSKPHLFMAKIIGKSRRRTTQLCHRVVHHVNVHCNLFHRVSFLGRFIWDRILLCSLGRPSYLRLPLRDPPPPATVDSGCSLHGHPITTPSDSDSDLVNLKISLLGDCHIGKTSFVMKYVGDEQEKRSLRMKGLNLMDKTLFVQGARISFRIWDVAGDRGSLYQIPMACKDSVAILIMFDLTSRYTLNSVVGWYSKARKWNQTAIPILIGTKFDDFIRLPPDVQWTIVTQARAYARAMKATLFFSSATHNINVNKIFKFIMAKLFNLPWKVERNLTLGEPTIDF</sequence>
<dbReference type="EMBL" id="JAYMYS010000007">
    <property type="protein sequence ID" value="KAK7387057.1"/>
    <property type="molecule type" value="Genomic_DNA"/>
</dbReference>
<accession>A0AAN9XAR2</accession>
<reference evidence="2 3" key="1">
    <citation type="submission" date="2024-01" db="EMBL/GenBank/DDBJ databases">
        <title>The genomes of 5 underutilized Papilionoideae crops provide insights into root nodulation and disease resistanc.</title>
        <authorList>
            <person name="Jiang F."/>
        </authorList>
    </citation>
    <scope>NUCLEOTIDE SEQUENCE [LARGE SCALE GENOMIC DNA]</scope>
    <source>
        <strain evidence="2">DUOXIRENSHENG_FW03</strain>
        <tissue evidence="2">Leaves</tissue>
    </source>
</reference>
<dbReference type="Proteomes" id="UP001386955">
    <property type="component" value="Unassembled WGS sequence"/>
</dbReference>
<dbReference type="GO" id="GO:0005525">
    <property type="term" value="F:GTP binding"/>
    <property type="evidence" value="ECO:0007669"/>
    <property type="project" value="InterPro"/>
</dbReference>
<proteinExistence type="predicted"/>
<dbReference type="FunFam" id="3.40.50.300:FF:000927">
    <property type="entry name" value="Septum-promoting GTP-binding protein 1"/>
    <property type="match status" value="1"/>
</dbReference>
<dbReference type="Gene3D" id="3.40.50.300">
    <property type="entry name" value="P-loop containing nucleotide triphosphate hydrolases"/>
    <property type="match status" value="1"/>
</dbReference>
<dbReference type="PROSITE" id="PS51419">
    <property type="entry name" value="RAB"/>
    <property type="match status" value="1"/>
</dbReference>
<gene>
    <name evidence="2" type="ORF">VNO78_27545</name>
</gene>
<comment type="caution">
    <text evidence="2">The sequence shown here is derived from an EMBL/GenBank/DDBJ whole genome shotgun (WGS) entry which is preliminary data.</text>
</comment>
<dbReference type="InterPro" id="IPR001806">
    <property type="entry name" value="Small_GTPase"/>
</dbReference>
<organism evidence="2 3">
    <name type="scientific">Psophocarpus tetragonolobus</name>
    <name type="common">Winged bean</name>
    <name type="synonym">Dolichos tetragonolobus</name>
    <dbReference type="NCBI Taxonomy" id="3891"/>
    <lineage>
        <taxon>Eukaryota</taxon>
        <taxon>Viridiplantae</taxon>
        <taxon>Streptophyta</taxon>
        <taxon>Embryophyta</taxon>
        <taxon>Tracheophyta</taxon>
        <taxon>Spermatophyta</taxon>
        <taxon>Magnoliopsida</taxon>
        <taxon>eudicotyledons</taxon>
        <taxon>Gunneridae</taxon>
        <taxon>Pentapetalae</taxon>
        <taxon>rosids</taxon>
        <taxon>fabids</taxon>
        <taxon>Fabales</taxon>
        <taxon>Fabaceae</taxon>
        <taxon>Papilionoideae</taxon>
        <taxon>50 kb inversion clade</taxon>
        <taxon>NPAAA clade</taxon>
        <taxon>indigoferoid/millettioid clade</taxon>
        <taxon>Phaseoleae</taxon>
        <taxon>Psophocarpus</taxon>
    </lineage>
</organism>
<dbReference type="SUPFAM" id="SSF52540">
    <property type="entry name" value="P-loop containing nucleoside triphosphate hydrolases"/>
    <property type="match status" value="1"/>
</dbReference>
<dbReference type="PANTHER" id="PTHR47978">
    <property type="match status" value="1"/>
</dbReference>
<protein>
    <recommendedName>
        <fullName evidence="4">Septum-promoting GTP-binding protein 1</fullName>
    </recommendedName>
</protein>
<dbReference type="SMART" id="SM00174">
    <property type="entry name" value="RHO"/>
    <property type="match status" value="1"/>
</dbReference>
<evidence type="ECO:0000313" key="3">
    <source>
        <dbReference type="Proteomes" id="UP001386955"/>
    </source>
</evidence>
<keyword evidence="3" id="KW-1185">Reference proteome</keyword>
<dbReference type="Pfam" id="PF00071">
    <property type="entry name" value="Ras"/>
    <property type="match status" value="1"/>
</dbReference>
<dbReference type="AlphaFoldDB" id="A0AAN9XAR2"/>
<evidence type="ECO:0000256" key="1">
    <source>
        <dbReference type="ARBA" id="ARBA00022741"/>
    </source>
</evidence>
<keyword evidence="1" id="KW-0547">Nucleotide-binding</keyword>
<evidence type="ECO:0000313" key="2">
    <source>
        <dbReference type="EMBL" id="KAK7387057.1"/>
    </source>
</evidence>
<evidence type="ECO:0008006" key="4">
    <source>
        <dbReference type="Google" id="ProtNLM"/>
    </source>
</evidence>
<name>A0AAN9XAR2_PSOTE</name>
<dbReference type="SMART" id="SM00175">
    <property type="entry name" value="RAB"/>
    <property type="match status" value="1"/>
</dbReference>
<dbReference type="PRINTS" id="PR00449">
    <property type="entry name" value="RASTRNSFRMNG"/>
</dbReference>
<dbReference type="InterPro" id="IPR027417">
    <property type="entry name" value="P-loop_NTPase"/>
</dbReference>
<dbReference type="GO" id="GO:0003924">
    <property type="term" value="F:GTPase activity"/>
    <property type="evidence" value="ECO:0007669"/>
    <property type="project" value="InterPro"/>
</dbReference>